<dbReference type="PANTHER" id="PTHR31918">
    <property type="entry name" value="TRANSMEMBRANE PROTEIN 181"/>
    <property type="match status" value="1"/>
</dbReference>
<evidence type="ECO:0000256" key="1">
    <source>
        <dbReference type="ARBA" id="ARBA00004141"/>
    </source>
</evidence>
<feature type="transmembrane region" description="Helical" evidence="5">
    <location>
        <begin position="113"/>
        <end position="131"/>
    </location>
</feature>
<gene>
    <name evidence="7" type="ORF">DEA37_0003843</name>
</gene>
<dbReference type="GO" id="GO:0016020">
    <property type="term" value="C:membrane"/>
    <property type="evidence" value="ECO:0007669"/>
    <property type="project" value="UniProtKB-SubCell"/>
</dbReference>
<dbReference type="GO" id="GO:0015643">
    <property type="term" value="F:toxic substance binding"/>
    <property type="evidence" value="ECO:0007669"/>
    <property type="project" value="InterPro"/>
</dbReference>
<proteinExistence type="predicted"/>
<feature type="transmembrane region" description="Helical" evidence="5">
    <location>
        <begin position="56"/>
        <end position="76"/>
    </location>
</feature>
<comment type="caution">
    <text evidence="7">The sequence shown here is derived from an EMBL/GenBank/DDBJ whole genome shotgun (WGS) entry which is preliminary data.</text>
</comment>
<evidence type="ECO:0000256" key="3">
    <source>
        <dbReference type="ARBA" id="ARBA00022989"/>
    </source>
</evidence>
<feature type="transmembrane region" description="Helical" evidence="5">
    <location>
        <begin position="20"/>
        <end position="44"/>
    </location>
</feature>
<evidence type="ECO:0000256" key="5">
    <source>
        <dbReference type="SAM" id="Phobius"/>
    </source>
</evidence>
<comment type="subcellular location">
    <subcellularLocation>
        <location evidence="1">Membrane</location>
        <topology evidence="1">Multi-pass membrane protein</topology>
    </subcellularLocation>
</comment>
<keyword evidence="8" id="KW-1185">Reference proteome</keyword>
<evidence type="ECO:0000259" key="6">
    <source>
        <dbReference type="Pfam" id="PF06664"/>
    </source>
</evidence>
<sequence>MEYTDLTFRPSFELSQIKYVGGLLIFFGAVYVIVFSLFLFRAFAELYNLSYYALRLKTLTSLSFLVTVVSVLTFVLRFKPDFVLKGSAGTVSSTFQSPDSSNTPAWSRSSAEITVFYTMLNAYLIALAVVYSPSKDAFVGKGTL</sequence>
<evidence type="ECO:0000256" key="2">
    <source>
        <dbReference type="ARBA" id="ARBA00022692"/>
    </source>
</evidence>
<dbReference type="Proteomes" id="UP000324629">
    <property type="component" value="Unassembled WGS sequence"/>
</dbReference>
<evidence type="ECO:0000256" key="4">
    <source>
        <dbReference type="ARBA" id="ARBA00023136"/>
    </source>
</evidence>
<keyword evidence="4 5" id="KW-0472">Membrane</keyword>
<keyword evidence="2 5" id="KW-0812">Transmembrane</keyword>
<dbReference type="Pfam" id="PF06664">
    <property type="entry name" value="WLS-like_TM"/>
    <property type="match status" value="1"/>
</dbReference>
<dbReference type="AlphaFoldDB" id="A0A5J4NMC7"/>
<accession>A0A5J4NMC7</accession>
<dbReference type="PANTHER" id="PTHR31918:SF1">
    <property type="entry name" value="TRANSMEMBRANE PROTEIN 181"/>
    <property type="match status" value="1"/>
</dbReference>
<feature type="domain" description="Wntless-like transmembrane" evidence="6">
    <location>
        <begin position="18"/>
        <end position="135"/>
    </location>
</feature>
<evidence type="ECO:0000313" key="7">
    <source>
        <dbReference type="EMBL" id="KAA3676198.1"/>
    </source>
</evidence>
<organism evidence="7 8">
    <name type="scientific">Paragonimus westermani</name>
    <dbReference type="NCBI Taxonomy" id="34504"/>
    <lineage>
        <taxon>Eukaryota</taxon>
        <taxon>Metazoa</taxon>
        <taxon>Spiralia</taxon>
        <taxon>Lophotrochozoa</taxon>
        <taxon>Platyhelminthes</taxon>
        <taxon>Trematoda</taxon>
        <taxon>Digenea</taxon>
        <taxon>Plagiorchiida</taxon>
        <taxon>Troglotremata</taxon>
        <taxon>Troglotrematidae</taxon>
        <taxon>Paragonimus</taxon>
    </lineage>
</organism>
<dbReference type="InterPro" id="IPR047843">
    <property type="entry name" value="WLS-like_TM"/>
</dbReference>
<protein>
    <recommendedName>
        <fullName evidence="6">Wntless-like transmembrane domain-containing protein</fullName>
    </recommendedName>
</protein>
<evidence type="ECO:0000313" key="8">
    <source>
        <dbReference type="Proteomes" id="UP000324629"/>
    </source>
</evidence>
<name>A0A5J4NMC7_9TREM</name>
<dbReference type="EMBL" id="QNGE01002109">
    <property type="protein sequence ID" value="KAA3676198.1"/>
    <property type="molecule type" value="Genomic_DNA"/>
</dbReference>
<reference evidence="7 8" key="1">
    <citation type="journal article" date="2019" name="Gigascience">
        <title>Whole-genome sequence of the oriental lung fluke Paragonimus westermani.</title>
        <authorList>
            <person name="Oey H."/>
            <person name="Zakrzewski M."/>
            <person name="Narain K."/>
            <person name="Devi K.R."/>
            <person name="Agatsuma T."/>
            <person name="Nawaratna S."/>
            <person name="Gobert G.N."/>
            <person name="Jones M.K."/>
            <person name="Ragan M.A."/>
            <person name="McManus D.P."/>
            <person name="Krause L."/>
        </authorList>
    </citation>
    <scope>NUCLEOTIDE SEQUENCE [LARGE SCALE GENOMIC DNA]</scope>
    <source>
        <strain evidence="7 8">IND2009</strain>
    </source>
</reference>
<keyword evidence="3 5" id="KW-1133">Transmembrane helix</keyword>
<dbReference type="InterPro" id="IPR040416">
    <property type="entry name" value="TMEM181"/>
</dbReference>